<organism evidence="2 3">
    <name type="scientific">Aureobasidium pullulans</name>
    <name type="common">Black yeast</name>
    <name type="synonym">Pullularia pullulans</name>
    <dbReference type="NCBI Taxonomy" id="5580"/>
    <lineage>
        <taxon>Eukaryota</taxon>
        <taxon>Fungi</taxon>
        <taxon>Dikarya</taxon>
        <taxon>Ascomycota</taxon>
        <taxon>Pezizomycotina</taxon>
        <taxon>Dothideomycetes</taxon>
        <taxon>Dothideomycetidae</taxon>
        <taxon>Dothideales</taxon>
        <taxon>Saccotheciaceae</taxon>
        <taxon>Aureobasidium</taxon>
    </lineage>
</organism>
<gene>
    <name evidence="2" type="ORF">D6D20_01159</name>
</gene>
<dbReference type="EMBL" id="QZAN01000006">
    <property type="protein sequence ID" value="THW66561.1"/>
    <property type="molecule type" value="Genomic_DNA"/>
</dbReference>
<evidence type="ECO:0000256" key="1">
    <source>
        <dbReference type="SAM" id="MobiDB-lite"/>
    </source>
</evidence>
<evidence type="ECO:0000313" key="3">
    <source>
        <dbReference type="Proteomes" id="UP000310421"/>
    </source>
</evidence>
<evidence type="ECO:0008006" key="4">
    <source>
        <dbReference type="Google" id="ProtNLM"/>
    </source>
</evidence>
<comment type="caution">
    <text evidence="2">The sequence shown here is derived from an EMBL/GenBank/DDBJ whole genome shotgun (WGS) entry which is preliminary data.</text>
</comment>
<reference evidence="2 3" key="1">
    <citation type="submission" date="2018-10" db="EMBL/GenBank/DDBJ databases">
        <title>Fifty Aureobasidium pullulans genomes reveal a recombining polyextremotolerant generalist.</title>
        <authorList>
            <person name="Gostincar C."/>
            <person name="Turk M."/>
            <person name="Zajc J."/>
            <person name="Gunde-Cimerman N."/>
        </authorList>
    </citation>
    <scope>NUCLEOTIDE SEQUENCE [LARGE SCALE GENOMIC DNA]</scope>
    <source>
        <strain evidence="2 3">EXF-10751</strain>
    </source>
</reference>
<sequence>MFINIQFPSDTQKGHLRRAIRSQAALSSADCRKSTIAAKASTNPNAPEEVNKVSRARRRSKAKAIKDEPEASSSSLSTISSNNSSLSSISNHSSASSASSSPPESIVFPLDLQLGQWNTQYDPFLTLPSADAWHPSIPRLVNTCKSFHPPSGTHLVYFAPDVQDPIYQSNRPVLRKELWPETLSHNALFFTSLLIASCHPSFAQERSPDIVVWFRHQAMRNIQTALDSAAGFNTSDQLIAAVCLICGWEFQCGDENSAKAHMAGLRTMINLRGGFHDVNLQPIVRQLLTFVTYDQLWYAGMDPVFIPQELKSRYETAVGSLDLPEGFAKFVTPKQICLIAPSTLGLIAEINLIMKRTRHRTYALLDVQSRLAEYYFLDNVTSNFSPINSAVDDTIVVQAETHIKLALLCLISHLQGVECDNYWTLSEFLVPTVLINTVYAEIGVWSLFLICSTTPMPSPILLDGLEKLVSSLSITNWSLAEQTLRQYLYPSDSIDIASKILWNQMMPNQAILFEHNNLSRFHVATFRRGKEPLV</sequence>
<name>A0A4S8ZKP8_AURPU</name>
<proteinExistence type="predicted"/>
<evidence type="ECO:0000313" key="2">
    <source>
        <dbReference type="EMBL" id="THW66561.1"/>
    </source>
</evidence>
<dbReference type="PANTHER" id="PTHR37540">
    <property type="entry name" value="TRANSCRIPTION FACTOR (ACR-2), PUTATIVE-RELATED-RELATED"/>
    <property type="match status" value="1"/>
</dbReference>
<protein>
    <recommendedName>
        <fullName evidence="4">Transcription factor domain-containing protein</fullName>
    </recommendedName>
</protein>
<dbReference type="Pfam" id="PF11951">
    <property type="entry name" value="Fungal_trans_2"/>
    <property type="match status" value="1"/>
</dbReference>
<feature type="region of interest" description="Disordered" evidence="1">
    <location>
        <begin position="37"/>
        <end position="102"/>
    </location>
</feature>
<dbReference type="PANTHER" id="PTHR37540:SF5">
    <property type="entry name" value="TRANSCRIPTION FACTOR DOMAIN-CONTAINING PROTEIN"/>
    <property type="match status" value="1"/>
</dbReference>
<dbReference type="InterPro" id="IPR021858">
    <property type="entry name" value="Fun_TF"/>
</dbReference>
<dbReference type="Proteomes" id="UP000310421">
    <property type="component" value="Unassembled WGS sequence"/>
</dbReference>
<feature type="compositionally biased region" description="Basic residues" evidence="1">
    <location>
        <begin position="54"/>
        <end position="63"/>
    </location>
</feature>
<accession>A0A4S8ZKP8</accession>
<dbReference type="AlphaFoldDB" id="A0A4S8ZKP8"/>
<feature type="compositionally biased region" description="Low complexity" evidence="1">
    <location>
        <begin position="71"/>
        <end position="102"/>
    </location>
</feature>